<protein>
    <submittedName>
        <fullName evidence="7">Polysaccharide biosynthesis protein</fullName>
    </submittedName>
</protein>
<dbReference type="STRING" id="555088.DealDRAFT_1619"/>
<evidence type="ECO:0000256" key="5">
    <source>
        <dbReference type="ARBA" id="ARBA00023136"/>
    </source>
</evidence>
<evidence type="ECO:0000256" key="2">
    <source>
        <dbReference type="ARBA" id="ARBA00022475"/>
    </source>
</evidence>
<dbReference type="AlphaFoldDB" id="C0GGQ5"/>
<dbReference type="GO" id="GO:0005886">
    <property type="term" value="C:plasma membrane"/>
    <property type="evidence" value="ECO:0007669"/>
    <property type="project" value="UniProtKB-SubCell"/>
</dbReference>
<proteinExistence type="predicted"/>
<gene>
    <name evidence="7" type="ORF">DealDRAFT_1619</name>
</gene>
<dbReference type="PANTHER" id="PTHR30250:SF28">
    <property type="entry name" value="POLYSACCHARIDE BIOSYNTHESIS PROTEIN"/>
    <property type="match status" value="1"/>
</dbReference>
<dbReference type="RefSeq" id="WP_008516486.1">
    <property type="nucleotide sequence ID" value="NZ_ACJM01000007.1"/>
</dbReference>
<feature type="transmembrane region" description="Helical" evidence="6">
    <location>
        <begin position="196"/>
        <end position="219"/>
    </location>
</feature>
<organism evidence="7 8">
    <name type="scientific">Dethiobacter alkaliphilus AHT 1</name>
    <dbReference type="NCBI Taxonomy" id="555088"/>
    <lineage>
        <taxon>Bacteria</taxon>
        <taxon>Bacillati</taxon>
        <taxon>Bacillota</taxon>
        <taxon>Dethiobacteria</taxon>
        <taxon>Dethiobacterales</taxon>
        <taxon>Dethiobacteraceae</taxon>
        <taxon>Dethiobacter</taxon>
    </lineage>
</organism>
<keyword evidence="2" id="KW-1003">Cell membrane</keyword>
<reference evidence="7 8" key="1">
    <citation type="submission" date="2009-02" db="EMBL/GenBank/DDBJ databases">
        <title>Sequencing of the draft genome and assembly of Dethiobacter alkaliphilus AHT 1.</title>
        <authorList>
            <consortium name="US DOE Joint Genome Institute (JGI-PGF)"/>
            <person name="Lucas S."/>
            <person name="Copeland A."/>
            <person name="Lapidus A."/>
            <person name="Glavina del Rio T."/>
            <person name="Dalin E."/>
            <person name="Tice H."/>
            <person name="Bruce D."/>
            <person name="Goodwin L."/>
            <person name="Pitluck S."/>
            <person name="Larimer F."/>
            <person name="Land M.L."/>
            <person name="Hauser L."/>
            <person name="Muyzer G."/>
        </authorList>
    </citation>
    <scope>NUCLEOTIDE SEQUENCE [LARGE SCALE GENOMIC DNA]</scope>
    <source>
        <strain evidence="7 8">AHT 1</strain>
    </source>
</reference>
<comment type="caution">
    <text evidence="7">The sequence shown here is derived from an EMBL/GenBank/DDBJ whole genome shotgun (WGS) entry which is preliminary data.</text>
</comment>
<keyword evidence="4 6" id="KW-1133">Transmembrane helix</keyword>
<dbReference type="eggNOG" id="COG2244">
    <property type="taxonomic scope" value="Bacteria"/>
</dbReference>
<feature type="transmembrane region" description="Helical" evidence="6">
    <location>
        <begin position="330"/>
        <end position="353"/>
    </location>
</feature>
<feature type="transmembrane region" description="Helical" evidence="6">
    <location>
        <begin position="107"/>
        <end position="127"/>
    </location>
</feature>
<name>C0GGQ5_DETAL</name>
<comment type="subcellular location">
    <subcellularLocation>
        <location evidence="1">Cell membrane</location>
        <topology evidence="1">Multi-pass membrane protein</topology>
    </subcellularLocation>
</comment>
<evidence type="ECO:0000256" key="3">
    <source>
        <dbReference type="ARBA" id="ARBA00022692"/>
    </source>
</evidence>
<evidence type="ECO:0000313" key="8">
    <source>
        <dbReference type="Proteomes" id="UP000006443"/>
    </source>
</evidence>
<feature type="transmembrane region" description="Helical" evidence="6">
    <location>
        <begin position="70"/>
        <end position="95"/>
    </location>
</feature>
<feature type="transmembrane region" description="Helical" evidence="6">
    <location>
        <begin position="422"/>
        <end position="443"/>
    </location>
</feature>
<keyword evidence="8" id="KW-1185">Reference proteome</keyword>
<evidence type="ECO:0000256" key="6">
    <source>
        <dbReference type="SAM" id="Phobius"/>
    </source>
</evidence>
<keyword evidence="3 6" id="KW-0812">Transmembrane</keyword>
<dbReference type="PANTHER" id="PTHR30250">
    <property type="entry name" value="PST FAMILY PREDICTED COLANIC ACID TRANSPORTER"/>
    <property type="match status" value="1"/>
</dbReference>
<sequence length="456" mass="49707">MISIIKKYVLSISCLLNNKLNKKTLTKLSKKKFIRNVFTVASGTAAAQGITMLFAPIITRLYGPEAFGVLGVFTSMVAIATPIAALTYPIAIVLPKEDSDAKGLIRLSLYIAVAMSALVALLFIFFGDTVVSVLQIQVLSPYLMLIPLVMVFASGLQVTQQWLIRKKQFAVRAKVAVAQALVVNGTKSGFGLFHPIAATLIIIATLGHALHTLMLVWGARIVRQDISSEEEQNKKHLPTPLRSLAKKYDDFPKYRAPEVFINGISQSLPVLILTAFFGPAAAGFYAIGKKVLKLPTELIGNAIGDVFYPHIASAAHNHEKIAKILKKATLSLVIVGIVPFGIVFIFGPILFQFVFGADWIVAGEYARWMALWSFFAFVNKPSVKTLPVLSEQKFHLNISVISIVARSVGLLVGAYLLQNDLVAVILYSLAGAVVNIILIAVTIHKSRHFDRGNKAK</sequence>
<dbReference type="OrthoDB" id="109075at2"/>
<feature type="transmembrane region" description="Helical" evidence="6">
    <location>
        <begin position="139"/>
        <end position="158"/>
    </location>
</feature>
<feature type="transmembrane region" description="Helical" evidence="6">
    <location>
        <begin position="268"/>
        <end position="287"/>
    </location>
</feature>
<feature type="transmembrane region" description="Helical" evidence="6">
    <location>
        <begin position="365"/>
        <end position="382"/>
    </location>
</feature>
<evidence type="ECO:0000256" key="1">
    <source>
        <dbReference type="ARBA" id="ARBA00004651"/>
    </source>
</evidence>
<feature type="transmembrane region" description="Helical" evidence="6">
    <location>
        <begin position="37"/>
        <end position="58"/>
    </location>
</feature>
<dbReference type="Pfam" id="PF13440">
    <property type="entry name" value="Polysacc_synt_3"/>
    <property type="match status" value="1"/>
</dbReference>
<feature type="transmembrane region" description="Helical" evidence="6">
    <location>
        <begin position="394"/>
        <end position="416"/>
    </location>
</feature>
<keyword evidence="5 6" id="KW-0472">Membrane</keyword>
<evidence type="ECO:0000256" key="4">
    <source>
        <dbReference type="ARBA" id="ARBA00022989"/>
    </source>
</evidence>
<dbReference type="Proteomes" id="UP000006443">
    <property type="component" value="Unassembled WGS sequence"/>
</dbReference>
<dbReference type="EMBL" id="ACJM01000007">
    <property type="protein sequence ID" value="EEG77496.1"/>
    <property type="molecule type" value="Genomic_DNA"/>
</dbReference>
<dbReference type="InterPro" id="IPR050833">
    <property type="entry name" value="Poly_Biosynth_Transport"/>
</dbReference>
<evidence type="ECO:0000313" key="7">
    <source>
        <dbReference type="EMBL" id="EEG77496.1"/>
    </source>
</evidence>
<accession>C0GGQ5</accession>